<gene>
    <name evidence="4" type="primary">fabG_7</name>
    <name evidence="4" type="ORF">GCM10022403_088010</name>
</gene>
<comment type="similarity">
    <text evidence="1">Belongs to the short-chain dehydrogenases/reductases (SDR) family.</text>
</comment>
<keyword evidence="5" id="KW-1185">Reference proteome</keyword>
<feature type="region of interest" description="Disordered" evidence="3">
    <location>
        <begin position="1"/>
        <end position="22"/>
    </location>
</feature>
<sequence>MPELPGGTGTEPHPTPHNSTPYDQLTIRQKHSYRPFMPVKAYELTGRTAFVTGAAGGIGRASAVLLAEAGATVHCADRDAQGLHETATLIKDVGGTTHIHHLNVTDRDQLRQAVASCERLDVMAAIAGIMHSSPVLETLDEDLDRVLSVNFKGVLYACQEAARLMRDRKTGGSIITMASSAVDTGRPGLLCYGAAKAAVVQLTKTLANEVGRHGIRVNAVAPGWIRTPMTDRHEAEAQAQTEALMARMSPLGRVGEPEDVAHTVLYLASDASAFTTGQILRPNGGVAMPW</sequence>
<comment type="caution">
    <text evidence="4">The sequence shown here is derived from an EMBL/GenBank/DDBJ whole genome shotgun (WGS) entry which is preliminary data.</text>
</comment>
<dbReference type="Pfam" id="PF13561">
    <property type="entry name" value="adh_short_C2"/>
    <property type="match status" value="1"/>
</dbReference>
<evidence type="ECO:0000256" key="1">
    <source>
        <dbReference type="ARBA" id="ARBA00006484"/>
    </source>
</evidence>
<dbReference type="Gene3D" id="3.40.50.720">
    <property type="entry name" value="NAD(P)-binding Rossmann-like Domain"/>
    <property type="match status" value="1"/>
</dbReference>
<dbReference type="InterPro" id="IPR020904">
    <property type="entry name" value="Sc_DH/Rdtase_CS"/>
</dbReference>
<dbReference type="PRINTS" id="PR00080">
    <property type="entry name" value="SDRFAMILY"/>
</dbReference>
<organism evidence="4 5">
    <name type="scientific">Streptomyces coacervatus</name>
    <dbReference type="NCBI Taxonomy" id="647381"/>
    <lineage>
        <taxon>Bacteria</taxon>
        <taxon>Bacillati</taxon>
        <taxon>Actinomycetota</taxon>
        <taxon>Actinomycetes</taxon>
        <taxon>Kitasatosporales</taxon>
        <taxon>Streptomycetaceae</taxon>
        <taxon>Streptomyces</taxon>
    </lineage>
</organism>
<reference evidence="5" key="1">
    <citation type="journal article" date="2019" name="Int. J. Syst. Evol. Microbiol.">
        <title>The Global Catalogue of Microorganisms (GCM) 10K type strain sequencing project: providing services to taxonomists for standard genome sequencing and annotation.</title>
        <authorList>
            <consortium name="The Broad Institute Genomics Platform"/>
            <consortium name="The Broad Institute Genome Sequencing Center for Infectious Disease"/>
            <person name="Wu L."/>
            <person name="Ma J."/>
        </authorList>
    </citation>
    <scope>NUCLEOTIDE SEQUENCE [LARGE SCALE GENOMIC DNA]</scope>
    <source>
        <strain evidence="5">JCM 17138</strain>
    </source>
</reference>
<dbReference type="PANTHER" id="PTHR24321">
    <property type="entry name" value="DEHYDROGENASES, SHORT CHAIN"/>
    <property type="match status" value="1"/>
</dbReference>
<name>A0ABP7JFU4_9ACTN</name>
<accession>A0ABP7JFU4</accession>
<dbReference type="PROSITE" id="PS00061">
    <property type="entry name" value="ADH_SHORT"/>
    <property type="match status" value="1"/>
</dbReference>
<keyword evidence="2" id="KW-0560">Oxidoreductase</keyword>
<evidence type="ECO:0000313" key="4">
    <source>
        <dbReference type="EMBL" id="GAA3842457.1"/>
    </source>
</evidence>
<proteinExistence type="inferred from homology"/>
<dbReference type="InterPro" id="IPR036291">
    <property type="entry name" value="NAD(P)-bd_dom_sf"/>
</dbReference>
<dbReference type="EMBL" id="BAABDE010000046">
    <property type="protein sequence ID" value="GAA3842457.1"/>
    <property type="molecule type" value="Genomic_DNA"/>
</dbReference>
<dbReference type="Proteomes" id="UP001501009">
    <property type="component" value="Unassembled WGS sequence"/>
</dbReference>
<dbReference type="InterPro" id="IPR002347">
    <property type="entry name" value="SDR_fam"/>
</dbReference>
<evidence type="ECO:0000313" key="5">
    <source>
        <dbReference type="Proteomes" id="UP001501009"/>
    </source>
</evidence>
<evidence type="ECO:0000256" key="3">
    <source>
        <dbReference type="SAM" id="MobiDB-lite"/>
    </source>
</evidence>
<dbReference type="PRINTS" id="PR00081">
    <property type="entry name" value="GDHRDH"/>
</dbReference>
<dbReference type="PANTHER" id="PTHR24321:SF8">
    <property type="entry name" value="ESTRADIOL 17-BETA-DEHYDROGENASE 8-RELATED"/>
    <property type="match status" value="1"/>
</dbReference>
<dbReference type="CDD" id="cd05233">
    <property type="entry name" value="SDR_c"/>
    <property type="match status" value="1"/>
</dbReference>
<protein>
    <submittedName>
        <fullName evidence="4">3-oxoacyl-[acyl-carrier-protein] reductase</fullName>
    </submittedName>
</protein>
<dbReference type="SUPFAM" id="SSF51735">
    <property type="entry name" value="NAD(P)-binding Rossmann-fold domains"/>
    <property type="match status" value="1"/>
</dbReference>
<evidence type="ECO:0000256" key="2">
    <source>
        <dbReference type="ARBA" id="ARBA00023002"/>
    </source>
</evidence>